<dbReference type="EMBL" id="CP000506">
    <property type="protein sequence ID" value="ABL79244.1"/>
    <property type="molecule type" value="Genomic_DNA"/>
</dbReference>
<evidence type="ECO:0000313" key="1">
    <source>
        <dbReference type="EMBL" id="ABL79244.1"/>
    </source>
</evidence>
<reference evidence="2" key="1">
    <citation type="journal article" date="2008" name="J. Bacteriol.">
        <title>Genome sequence of Thermofilum pendens reveals an exceptional loss of biosynthetic pathways without genome reduction.</title>
        <authorList>
            <person name="Anderson I."/>
            <person name="Rodriguez J."/>
            <person name="Susanti D."/>
            <person name="Porat I."/>
            <person name="Reich C."/>
            <person name="Ulrich L.E."/>
            <person name="Elkins J.G."/>
            <person name="Mavromatis K."/>
            <person name="Lykidis A."/>
            <person name="Kim E."/>
            <person name="Thompson L.S."/>
            <person name="Nolan M."/>
            <person name="Land M."/>
            <person name="Copeland A."/>
            <person name="Lapidus A."/>
            <person name="Lucas S."/>
            <person name="Detter C."/>
            <person name="Zhulin I.B."/>
            <person name="Olsen G.J."/>
            <person name="Whitman W."/>
            <person name="Mukhopadhyay B."/>
            <person name="Bristow J."/>
            <person name="Kyrpides N."/>
        </authorList>
    </citation>
    <scope>NUCLEOTIDE SEQUENCE [LARGE SCALE GENOMIC DNA]</scope>
    <source>
        <strain evidence="2">DSM 2475 / Hrk 5</strain>
        <plasmid evidence="2">pTPEN01</plasmid>
    </source>
</reference>
<dbReference type="EnsemblBacteria" id="ABL79244">
    <property type="protein sequence ID" value="ABL79244"/>
    <property type="gene ID" value="Tpen_1849"/>
</dbReference>
<sequence>MARYKSARVGERGEPKPRCCVCGSEDVCAKIEGKFYCYKCGSRIIVEHSRRIVEELVAKYLGEKLLTQDDPFNWGGG</sequence>
<dbReference type="Proteomes" id="UP000000641">
    <property type="component" value="Plasmid pTPEN01"/>
</dbReference>
<dbReference type="eggNOG" id="arCOG13820">
    <property type="taxonomic scope" value="Archaea"/>
</dbReference>
<dbReference type="OrthoDB" id="31108at2157"/>
<protein>
    <recommendedName>
        <fullName evidence="3">RRN7-type domain-containing protein</fullName>
    </recommendedName>
</protein>
<evidence type="ECO:0008006" key="3">
    <source>
        <dbReference type="Google" id="ProtNLM"/>
    </source>
</evidence>
<organism evidence="1 2">
    <name type="scientific">Thermofilum pendens (strain DSM 2475 / Hrk 5)</name>
    <dbReference type="NCBI Taxonomy" id="368408"/>
    <lineage>
        <taxon>Archaea</taxon>
        <taxon>Thermoproteota</taxon>
        <taxon>Thermoprotei</taxon>
        <taxon>Thermofilales</taxon>
        <taxon>Thermofilaceae</taxon>
        <taxon>Thermofilum</taxon>
    </lineage>
</organism>
<dbReference type="GeneID" id="4600348"/>
<accession>A1S1B4</accession>
<dbReference type="RefSeq" id="WP_011751369.1">
    <property type="nucleotide sequence ID" value="NC_008696.1"/>
</dbReference>
<dbReference type="HOGENOM" id="CLU_2629913_0_0_2"/>
<keyword evidence="2" id="KW-1185">Reference proteome</keyword>
<gene>
    <name evidence="1" type="ordered locus">Tpen_1849</name>
</gene>
<dbReference type="KEGG" id="tpe:Tpen_1849"/>
<dbReference type="AlphaFoldDB" id="A1S1B4"/>
<keyword evidence="1" id="KW-0614">Plasmid</keyword>
<geneLocation type="plasmid" evidence="1 2">
    <name>pTPEN01</name>
</geneLocation>
<name>A1S1B4_THEPD</name>
<evidence type="ECO:0000313" key="2">
    <source>
        <dbReference type="Proteomes" id="UP000000641"/>
    </source>
</evidence>
<proteinExistence type="predicted"/>